<dbReference type="Proteomes" id="UP000675968">
    <property type="component" value="Unassembled WGS sequence"/>
</dbReference>
<organism evidence="1 2">
    <name type="scientific">Candidatus Iainarchaeum sp</name>
    <dbReference type="NCBI Taxonomy" id="3101447"/>
    <lineage>
        <taxon>Archaea</taxon>
        <taxon>Candidatus Iainarchaeota</taxon>
        <taxon>Candidatus Iainarchaeia</taxon>
        <taxon>Candidatus Iainarchaeales</taxon>
        <taxon>Candidatus Iainarchaeaceae</taxon>
        <taxon>Candidatus Iainarchaeum</taxon>
    </lineage>
</organism>
<accession>A0A8T4L4Q1</accession>
<gene>
    <name evidence="1" type="ORF">J4215_04435</name>
</gene>
<evidence type="ECO:0000313" key="2">
    <source>
        <dbReference type="Proteomes" id="UP000675968"/>
    </source>
</evidence>
<name>A0A8T4L4Q1_9ARCH</name>
<dbReference type="EMBL" id="JAGVWC010000010">
    <property type="protein sequence ID" value="MBS3061801.1"/>
    <property type="molecule type" value="Genomic_DNA"/>
</dbReference>
<dbReference type="AlphaFoldDB" id="A0A8T4L4Q1"/>
<reference evidence="1" key="2">
    <citation type="submission" date="2021-05" db="EMBL/GenBank/DDBJ databases">
        <title>Protein family content uncovers lineage relationships and bacterial pathway maintenance mechanisms in DPANN archaea.</title>
        <authorList>
            <person name="Castelle C.J."/>
            <person name="Meheust R."/>
            <person name="Jaffe A.L."/>
            <person name="Seitz K."/>
            <person name="Gong X."/>
            <person name="Baker B.J."/>
            <person name="Banfield J.F."/>
        </authorList>
    </citation>
    <scope>NUCLEOTIDE SEQUENCE</scope>
    <source>
        <strain evidence="1">RIFCSPLOWO2_01_FULL_AR10_48_17</strain>
    </source>
</reference>
<reference evidence="1" key="1">
    <citation type="submission" date="2021-03" db="EMBL/GenBank/DDBJ databases">
        <authorList>
            <person name="Jaffe A."/>
        </authorList>
    </citation>
    <scope>NUCLEOTIDE SEQUENCE</scope>
    <source>
        <strain evidence="1">RIFCSPLOWO2_01_FULL_AR10_48_17</strain>
    </source>
</reference>
<evidence type="ECO:0000313" key="1">
    <source>
        <dbReference type="EMBL" id="MBS3061801.1"/>
    </source>
</evidence>
<protein>
    <submittedName>
        <fullName evidence="1">Uncharacterized protein</fullName>
    </submittedName>
</protein>
<proteinExistence type="predicted"/>
<comment type="caution">
    <text evidence="1">The sequence shown here is derived from an EMBL/GenBank/DDBJ whole genome shotgun (WGS) entry which is preliminary data.</text>
</comment>
<sequence length="283" mass="32734">MQEFWSIPAAHGNTTVKDWTIRILTQEWPLSLKQITERVQQQSGKTVSQQAVFKTLQDLVRQKVVEKHDKSYALNKEWITHLAKSVQDLQTTYENHAGQLPALGKLDTKTVIEFHDPSAVAVTVAQILASRVLTQGKPEPFYGIKRHGLWPLRFSFSDFELLKEMTKSIPCYCAVIGNDPFDRWVVEQYLKGGFKKSKTGAKAEFKEWDIMAHGEYVLTIQYAKETEQAIEYLFKQINNLSELFEKFSQEELSKFKFQATLTIERNPDLARLIKEKCMKILEE</sequence>